<dbReference type="GO" id="GO:0009636">
    <property type="term" value="P:response to toxic substance"/>
    <property type="evidence" value="ECO:0007669"/>
    <property type="project" value="InterPro"/>
</dbReference>
<evidence type="ECO:0000313" key="7">
    <source>
        <dbReference type="EMBL" id="SLN39277.1"/>
    </source>
</evidence>
<proteinExistence type="inferred from homology"/>
<dbReference type="RefSeq" id="WP_139837757.1">
    <property type="nucleotide sequence ID" value="NZ_FWFL01000004.1"/>
</dbReference>
<dbReference type="Pfam" id="PF08085">
    <property type="entry name" value="Entericidin"/>
    <property type="match status" value="1"/>
</dbReference>
<dbReference type="PROSITE" id="PS51257">
    <property type="entry name" value="PROKAR_LIPOPROTEIN"/>
    <property type="match status" value="1"/>
</dbReference>
<sequence>MRIVTFGLIACLTLAGCETIQGAGKDIQKAGEVLEGAVN</sequence>
<evidence type="ECO:0000256" key="6">
    <source>
        <dbReference type="ARBA" id="ARBA00023288"/>
    </source>
</evidence>
<accession>A0A1Y5SGS0</accession>
<evidence type="ECO:0000256" key="1">
    <source>
        <dbReference type="ARBA" id="ARBA00010296"/>
    </source>
</evidence>
<organism evidence="7 8">
    <name type="scientific">Roseovarius litorisediminis</name>
    <dbReference type="NCBI Taxonomy" id="1312363"/>
    <lineage>
        <taxon>Bacteria</taxon>
        <taxon>Pseudomonadati</taxon>
        <taxon>Pseudomonadota</taxon>
        <taxon>Alphaproteobacteria</taxon>
        <taxon>Rhodobacterales</taxon>
        <taxon>Roseobacteraceae</taxon>
        <taxon>Roseovarius</taxon>
    </lineage>
</organism>
<name>A0A1Y5SGS0_9RHOB</name>
<dbReference type="AlphaFoldDB" id="A0A1Y5SGS0"/>
<gene>
    <name evidence="7" type="ORF">PEL8287_01932</name>
</gene>
<keyword evidence="8" id="KW-1185">Reference proteome</keyword>
<evidence type="ECO:0000256" key="2">
    <source>
        <dbReference type="ARBA" id="ARBA00022475"/>
    </source>
</evidence>
<keyword evidence="3" id="KW-0732">Signal</keyword>
<evidence type="ECO:0000256" key="5">
    <source>
        <dbReference type="ARBA" id="ARBA00023139"/>
    </source>
</evidence>
<dbReference type="Proteomes" id="UP000193827">
    <property type="component" value="Unassembled WGS sequence"/>
</dbReference>
<keyword evidence="2" id="KW-1003">Cell membrane</keyword>
<keyword evidence="6" id="KW-0449">Lipoprotein</keyword>
<comment type="similarity">
    <text evidence="1">Belongs to the EcnA/EcnB lipoprotein family.</text>
</comment>
<keyword evidence="4" id="KW-0472">Membrane</keyword>
<dbReference type="OrthoDB" id="7363288at2"/>
<protein>
    <submittedName>
        <fullName evidence="7">Entericidin EcnA/B family protein</fullName>
    </submittedName>
</protein>
<evidence type="ECO:0000313" key="8">
    <source>
        <dbReference type="Proteomes" id="UP000193827"/>
    </source>
</evidence>
<reference evidence="7 8" key="1">
    <citation type="submission" date="2017-03" db="EMBL/GenBank/DDBJ databases">
        <authorList>
            <person name="Afonso C.L."/>
            <person name="Miller P.J."/>
            <person name="Scott M.A."/>
            <person name="Spackman E."/>
            <person name="Goraichik I."/>
            <person name="Dimitrov K.M."/>
            <person name="Suarez D.L."/>
            <person name="Swayne D.E."/>
        </authorList>
    </citation>
    <scope>NUCLEOTIDE SEQUENCE [LARGE SCALE GENOMIC DNA]</scope>
    <source>
        <strain evidence="7 8">CECT 8287</strain>
    </source>
</reference>
<evidence type="ECO:0000256" key="4">
    <source>
        <dbReference type="ARBA" id="ARBA00023136"/>
    </source>
</evidence>
<evidence type="ECO:0000256" key="3">
    <source>
        <dbReference type="ARBA" id="ARBA00022729"/>
    </source>
</evidence>
<dbReference type="GO" id="GO:0016020">
    <property type="term" value="C:membrane"/>
    <property type="evidence" value="ECO:0007669"/>
    <property type="project" value="InterPro"/>
</dbReference>
<dbReference type="InterPro" id="IPR012556">
    <property type="entry name" value="Entericidin"/>
</dbReference>
<dbReference type="EMBL" id="FWFL01000004">
    <property type="protein sequence ID" value="SLN39277.1"/>
    <property type="molecule type" value="Genomic_DNA"/>
</dbReference>
<keyword evidence="5" id="KW-0564">Palmitate</keyword>